<sequence length="99" mass="11238">MLLTKKPAICALILDPQFKLQFFYLYDTTLAKFETSASQLAGIFQSEFTKELKGVSPMPHLGEQEQRGFFDDIYLSSSGEGSPLELEIQQFFLEPPEPK</sequence>
<protein>
    <submittedName>
        <fullName evidence="1">Uncharacterized protein</fullName>
    </submittedName>
</protein>
<comment type="caution">
    <text evidence="1">The sequence shown here is derived from an EMBL/GenBank/DDBJ whole genome shotgun (WGS) entry which is preliminary data.</text>
</comment>
<dbReference type="EMBL" id="AVOT02002814">
    <property type="protein sequence ID" value="MBW0471611.1"/>
    <property type="molecule type" value="Genomic_DNA"/>
</dbReference>
<reference evidence="1" key="1">
    <citation type="submission" date="2021-03" db="EMBL/GenBank/DDBJ databases">
        <title>Draft genome sequence of rust myrtle Austropuccinia psidii MF-1, a brazilian biotype.</title>
        <authorList>
            <person name="Quecine M.C."/>
            <person name="Pachon D.M.R."/>
            <person name="Bonatelli M.L."/>
            <person name="Correr F.H."/>
            <person name="Franceschini L.M."/>
            <person name="Leite T.F."/>
            <person name="Margarido G.R.A."/>
            <person name="Almeida C.A."/>
            <person name="Ferrarezi J.A."/>
            <person name="Labate C.A."/>
        </authorList>
    </citation>
    <scope>NUCLEOTIDE SEQUENCE</scope>
    <source>
        <strain evidence="1">MF-1</strain>
    </source>
</reference>
<proteinExistence type="predicted"/>
<dbReference type="AlphaFoldDB" id="A0A9Q3GL82"/>
<dbReference type="Proteomes" id="UP000765509">
    <property type="component" value="Unassembled WGS sequence"/>
</dbReference>
<accession>A0A9Q3GL82</accession>
<dbReference type="OrthoDB" id="2409584at2759"/>
<evidence type="ECO:0000313" key="2">
    <source>
        <dbReference type="Proteomes" id="UP000765509"/>
    </source>
</evidence>
<evidence type="ECO:0000313" key="1">
    <source>
        <dbReference type="EMBL" id="MBW0471611.1"/>
    </source>
</evidence>
<name>A0A9Q3GL82_9BASI</name>
<organism evidence="1 2">
    <name type="scientific">Austropuccinia psidii MF-1</name>
    <dbReference type="NCBI Taxonomy" id="1389203"/>
    <lineage>
        <taxon>Eukaryota</taxon>
        <taxon>Fungi</taxon>
        <taxon>Dikarya</taxon>
        <taxon>Basidiomycota</taxon>
        <taxon>Pucciniomycotina</taxon>
        <taxon>Pucciniomycetes</taxon>
        <taxon>Pucciniales</taxon>
        <taxon>Sphaerophragmiaceae</taxon>
        <taxon>Austropuccinia</taxon>
    </lineage>
</organism>
<gene>
    <name evidence="1" type="ORF">O181_011326</name>
</gene>
<keyword evidence="2" id="KW-1185">Reference proteome</keyword>